<evidence type="ECO:0000256" key="6">
    <source>
        <dbReference type="PIRSR" id="PIRSR600888-3"/>
    </source>
</evidence>
<comment type="similarity">
    <text evidence="7">Belongs to the dTDP-4-dehydrorhamnose 3,5-epimerase family.</text>
</comment>
<dbReference type="NCBIfam" id="TIGR01221">
    <property type="entry name" value="rmlC"/>
    <property type="match status" value="1"/>
</dbReference>
<evidence type="ECO:0000256" key="5">
    <source>
        <dbReference type="PIRSR" id="PIRSR600888-1"/>
    </source>
</evidence>
<dbReference type="CDD" id="cd00438">
    <property type="entry name" value="cupin_RmlC"/>
    <property type="match status" value="1"/>
</dbReference>
<evidence type="ECO:0000256" key="2">
    <source>
        <dbReference type="ARBA" id="ARBA00001997"/>
    </source>
</evidence>
<organism evidence="8 9">
    <name type="scientific">Sinorhizobium sojae CCBAU 05684</name>
    <dbReference type="NCBI Taxonomy" id="716928"/>
    <lineage>
        <taxon>Bacteria</taxon>
        <taxon>Pseudomonadati</taxon>
        <taxon>Pseudomonadota</taxon>
        <taxon>Alphaproteobacteria</taxon>
        <taxon>Hyphomicrobiales</taxon>
        <taxon>Rhizobiaceae</taxon>
        <taxon>Sinorhizobium/Ensifer group</taxon>
        <taxon>Sinorhizobium</taxon>
    </lineage>
</organism>
<geneLocation type="plasmid" evidence="9">
    <name>psj05684b</name>
</geneLocation>
<comment type="catalytic activity">
    <reaction evidence="1 7">
        <text>dTDP-4-dehydro-6-deoxy-alpha-D-glucose = dTDP-4-dehydro-beta-L-rhamnose</text>
        <dbReference type="Rhea" id="RHEA:16969"/>
        <dbReference type="ChEBI" id="CHEBI:57649"/>
        <dbReference type="ChEBI" id="CHEBI:62830"/>
        <dbReference type="EC" id="5.1.3.13"/>
    </reaction>
</comment>
<dbReference type="InterPro" id="IPR011051">
    <property type="entry name" value="RmlC_Cupin_sf"/>
</dbReference>
<dbReference type="UniPathway" id="UPA00124"/>
<dbReference type="GO" id="GO:0008830">
    <property type="term" value="F:dTDP-4-dehydrorhamnose 3,5-epimerase activity"/>
    <property type="evidence" value="ECO:0007669"/>
    <property type="project" value="UniProtKB-UniRule"/>
</dbReference>
<dbReference type="PANTHER" id="PTHR21047">
    <property type="entry name" value="DTDP-6-DEOXY-D-GLUCOSE-3,5 EPIMERASE"/>
    <property type="match status" value="1"/>
</dbReference>
<comment type="subunit">
    <text evidence="7">Homodimer.</text>
</comment>
<dbReference type="KEGG" id="esj:SJ05684_b50100"/>
<keyword evidence="8" id="KW-0614">Plasmid</keyword>
<comment type="function">
    <text evidence="2 7">Catalyzes the epimerization of the C3' and C5'positions of dTDP-6-deoxy-D-xylo-4-hexulose, forming dTDP-6-deoxy-L-lyxo-4-hexulose.</text>
</comment>
<dbReference type="RefSeq" id="WP_034859126.1">
    <property type="nucleotide sequence ID" value="NZ_AJQT01000113.1"/>
</dbReference>
<protein>
    <recommendedName>
        <fullName evidence="4 7">dTDP-4-dehydrorhamnose 3,5-epimerase</fullName>
        <ecNumber evidence="3 7">5.1.3.13</ecNumber>
    </recommendedName>
    <alternativeName>
        <fullName evidence="7">Thymidine diphospho-4-keto-rhamnose 3,5-epimerase</fullName>
    </alternativeName>
</protein>
<dbReference type="eggNOG" id="COG1898">
    <property type="taxonomic scope" value="Bacteria"/>
</dbReference>
<gene>
    <name evidence="8" type="ORF">SJ05684_b50100</name>
</gene>
<evidence type="ECO:0000313" key="9">
    <source>
        <dbReference type="Proteomes" id="UP000217211"/>
    </source>
</evidence>
<evidence type="ECO:0000313" key="8">
    <source>
        <dbReference type="EMBL" id="ASY65992.1"/>
    </source>
</evidence>
<dbReference type="EMBL" id="CP023068">
    <property type="protein sequence ID" value="ASY65992.1"/>
    <property type="molecule type" value="Genomic_DNA"/>
</dbReference>
<dbReference type="Pfam" id="PF00908">
    <property type="entry name" value="dTDP_sugar_isom"/>
    <property type="match status" value="1"/>
</dbReference>
<keyword evidence="9" id="KW-1185">Reference proteome</keyword>
<accession>A0A249PJS5</accession>
<sequence length="193" mass="21663">MNLEIRSLGLDGVLEILPKRIGDERGFFSETWSAQQFAEAGIVLDFVQDNHSYSAVRGVLRGLHYQLPPYAQDKLVRVVKGTILDVVVDIRQGSPSFGRWVAVEISARQWNQLLVPKGFAHGFVTLEPDTEVVYKVSNYYSPTHDRSIRFDDPDIGIAWTLPAAEFLLSDKDRSAPLLREAEVFNFAKEGGDP</sequence>
<dbReference type="GO" id="GO:0019305">
    <property type="term" value="P:dTDP-rhamnose biosynthetic process"/>
    <property type="evidence" value="ECO:0007669"/>
    <property type="project" value="UniProtKB-UniRule"/>
</dbReference>
<dbReference type="InterPro" id="IPR000888">
    <property type="entry name" value="RmlC-like"/>
</dbReference>
<dbReference type="STRING" id="716928.GCA_000261485_04987"/>
<dbReference type="SUPFAM" id="SSF51182">
    <property type="entry name" value="RmlC-like cupins"/>
    <property type="match status" value="1"/>
</dbReference>
<dbReference type="PANTHER" id="PTHR21047:SF2">
    <property type="entry name" value="THYMIDINE DIPHOSPHO-4-KETO-RHAMNOSE 3,5-EPIMERASE"/>
    <property type="match status" value="1"/>
</dbReference>
<dbReference type="EC" id="5.1.3.13" evidence="3 7"/>
<proteinExistence type="inferred from homology"/>
<dbReference type="GO" id="GO:0000271">
    <property type="term" value="P:polysaccharide biosynthetic process"/>
    <property type="evidence" value="ECO:0007669"/>
    <property type="project" value="TreeGrafter"/>
</dbReference>
<dbReference type="Proteomes" id="UP000217211">
    <property type="component" value="Plasmid pSJ05684b"/>
</dbReference>
<feature type="active site" description="Proton acceptor" evidence="5">
    <location>
        <position position="64"/>
    </location>
</feature>
<feature type="active site" description="Proton donor" evidence="5">
    <location>
        <position position="134"/>
    </location>
</feature>
<evidence type="ECO:0000256" key="3">
    <source>
        <dbReference type="ARBA" id="ARBA00012098"/>
    </source>
</evidence>
<dbReference type="GO" id="GO:0005829">
    <property type="term" value="C:cytosol"/>
    <property type="evidence" value="ECO:0007669"/>
    <property type="project" value="TreeGrafter"/>
</dbReference>
<evidence type="ECO:0000256" key="7">
    <source>
        <dbReference type="RuleBase" id="RU364069"/>
    </source>
</evidence>
<comment type="pathway">
    <text evidence="7">Carbohydrate biosynthesis; dTDP-L-rhamnose biosynthesis.</text>
</comment>
<keyword evidence="7" id="KW-0413">Isomerase</keyword>
<evidence type="ECO:0000256" key="1">
    <source>
        <dbReference type="ARBA" id="ARBA00001298"/>
    </source>
</evidence>
<dbReference type="AlphaFoldDB" id="A0A249PJS5"/>
<feature type="site" description="Participates in a stacking interaction with the thymidine ring of dTDP-4-oxo-6-deoxyglucose" evidence="6">
    <location>
        <position position="140"/>
    </location>
</feature>
<dbReference type="Gene3D" id="2.60.120.10">
    <property type="entry name" value="Jelly Rolls"/>
    <property type="match status" value="1"/>
</dbReference>
<evidence type="ECO:0000256" key="4">
    <source>
        <dbReference type="ARBA" id="ARBA00019595"/>
    </source>
</evidence>
<name>A0A249PJS5_9HYPH</name>
<dbReference type="OrthoDB" id="9800680at2"/>
<dbReference type="InterPro" id="IPR014710">
    <property type="entry name" value="RmlC-like_jellyroll"/>
</dbReference>
<reference evidence="8 9" key="1">
    <citation type="submission" date="2017-08" db="EMBL/GenBank/DDBJ databases">
        <title>Multipartite genome sequences of Sinorhizobium species nodulating soybeans.</title>
        <authorList>
            <person name="Tian C.F."/>
        </authorList>
    </citation>
    <scope>NUCLEOTIDE SEQUENCE [LARGE SCALE GENOMIC DNA]</scope>
    <source>
        <strain evidence="8 9">CCBAU 05684</strain>
        <plasmid evidence="9">psj05684b</plasmid>
    </source>
</reference>